<evidence type="ECO:0000313" key="12">
    <source>
        <dbReference type="EMBL" id="MDL0088439.1"/>
    </source>
</evidence>
<evidence type="ECO:0000256" key="5">
    <source>
        <dbReference type="ARBA" id="ARBA00022691"/>
    </source>
</evidence>
<evidence type="ECO:0000256" key="8">
    <source>
        <dbReference type="ARBA" id="ARBA00023002"/>
    </source>
</evidence>
<dbReference type="HAMAP" id="MF_01102">
    <property type="entry name" value="MnmC"/>
    <property type="match status" value="1"/>
</dbReference>
<dbReference type="Pfam" id="PF05430">
    <property type="entry name" value="Methyltransf_30"/>
    <property type="match status" value="1"/>
</dbReference>
<keyword evidence="5" id="KW-0949">S-adenosyl-L-methionine</keyword>
<dbReference type="PANTHER" id="PTHR13847:SF283">
    <property type="entry name" value="TRNA 5-METHYLAMINOMETHYL-2-THIOURIDINE BIOSYNTHESIS BIFUNCTIONAL PROTEIN MNMC"/>
    <property type="match status" value="1"/>
</dbReference>
<dbReference type="RefSeq" id="WP_284937087.1">
    <property type="nucleotide sequence ID" value="NZ_JANURM010000002.1"/>
</dbReference>
<dbReference type="SUPFAM" id="SSF51905">
    <property type="entry name" value="FAD/NAD(P)-binding domain"/>
    <property type="match status" value="1"/>
</dbReference>
<accession>A0ABT7HNF3</accession>
<comment type="caution">
    <text evidence="12">The sequence shown here is derived from an EMBL/GenBank/DDBJ whole genome shotgun (WGS) entry which is preliminary data.</text>
</comment>
<evidence type="ECO:0000256" key="1">
    <source>
        <dbReference type="ARBA" id="ARBA00022490"/>
    </source>
</evidence>
<dbReference type="Pfam" id="PF01266">
    <property type="entry name" value="DAO"/>
    <property type="match status" value="1"/>
</dbReference>
<dbReference type="NCBIfam" id="NF002481">
    <property type="entry name" value="PRK01747.1-2"/>
    <property type="match status" value="1"/>
</dbReference>
<protein>
    <submittedName>
        <fullName evidence="12">Bifunctional tRNA (5-methylaminomethyl-2-thiouridine)(34)-methyltransferase MnmD/FAD-dependent 5-carboxymethylaminomethyl-2-thiouridine(34) oxidoreductase MnmC</fullName>
    </submittedName>
</protein>
<evidence type="ECO:0000256" key="2">
    <source>
        <dbReference type="ARBA" id="ARBA00022603"/>
    </source>
</evidence>
<gene>
    <name evidence="12" type="primary">mnmC</name>
    <name evidence="12" type="ORF">NYG85_03480</name>
</gene>
<keyword evidence="8" id="KW-0560">Oxidoreductase</keyword>
<proteinExistence type="inferred from homology"/>
<keyword evidence="7" id="KW-0274">FAD</keyword>
<sequence length="617" mass="69848">MRYATLNFKGETAFNAEFDDIYFNTQKPEKESEFVFTSVFDTLLDTKDSFIVGEAGFGAGLNFLTLCAKFLKTDKKLHYVSIEKTPFCVDDLAKIYQKLGVFKGLVKRLIKIYPPLSSGIFRLEFHKNITLDLCFGEIFDTLKELDFKADVWFLDGFSPAKNPQMWSDEVMSEIARLTRQNGVVCTYSSAKIVRENLEKNGFLVTLLKGYAKKRQMIRAVLKNQPKDDIKFSYFSRPQSDENLKNALIIGGGVAGILTAIELKKLGLNVKIAEKMNEVATNGSSNLSGILMPLITKNGVKLGAMHKNAFLNASSFYKQNAPKSVAKFTGCADYAYDETLIKRYKDATLNDAHIYEFNEQSSPYPHIFCHHSALMHPNKMCKILSKNLHILFNHEYKSHKHLKNGKISVKFQDKTTIKTDILIFCSGSHSKEIFKNLPLSFVRGQVTHIKTSFNPPCPISAKGYITPCYKGVCVVGATYLRNEIFNAPKPSDDIENLEKISEFLDKNEVKIVKSNVAYRSYSSDRAPIISPLFDENFYKTTYKKLFWLKHKGIATPPKYEPNVYLNIAHGSRGLGTAVLGARLVADYIKNRPLCIQKSLAYELHAARFLIRKLKKGQE</sequence>
<dbReference type="NCBIfam" id="TIGR03197">
    <property type="entry name" value="MnmC_Cterm"/>
    <property type="match status" value="1"/>
</dbReference>
<dbReference type="InterPro" id="IPR036188">
    <property type="entry name" value="FAD/NAD-bd_sf"/>
</dbReference>
<dbReference type="Gene3D" id="3.50.50.60">
    <property type="entry name" value="FAD/NAD(P)-binding domain"/>
    <property type="match status" value="1"/>
</dbReference>
<dbReference type="PANTHER" id="PTHR13847">
    <property type="entry name" value="SARCOSINE DEHYDROGENASE-RELATED"/>
    <property type="match status" value="1"/>
</dbReference>
<dbReference type="NCBIfam" id="NF033855">
    <property type="entry name" value="tRNA_MNMC2"/>
    <property type="match status" value="1"/>
</dbReference>
<evidence type="ECO:0000259" key="11">
    <source>
        <dbReference type="Pfam" id="PF05430"/>
    </source>
</evidence>
<keyword evidence="2" id="KW-0489">Methyltransferase</keyword>
<evidence type="ECO:0000256" key="3">
    <source>
        <dbReference type="ARBA" id="ARBA00022630"/>
    </source>
</evidence>
<keyword evidence="6" id="KW-0819">tRNA processing</keyword>
<dbReference type="InterPro" id="IPR008471">
    <property type="entry name" value="MnmC-like_methylTransf"/>
</dbReference>
<dbReference type="Gene3D" id="3.30.9.10">
    <property type="entry name" value="D-Amino Acid Oxidase, subunit A, domain 2"/>
    <property type="match status" value="1"/>
</dbReference>
<dbReference type="EMBL" id="JANURM010000002">
    <property type="protein sequence ID" value="MDL0088439.1"/>
    <property type="molecule type" value="Genomic_DNA"/>
</dbReference>
<feature type="domain" description="MnmC-like methyltransferase" evidence="11">
    <location>
        <begin position="103"/>
        <end position="221"/>
    </location>
</feature>
<reference evidence="12" key="2">
    <citation type="journal article" date="2023" name="Microorganisms">
        <title>Isolation and Genomic Characteristics of Cat-Borne Campylobacter felis sp. nov. and Sheep-Borne Campylobacter ovis sp. nov.</title>
        <authorList>
            <person name="Wang H."/>
            <person name="Li Y."/>
            <person name="Gu Y."/>
            <person name="Zhou G."/>
            <person name="Chen X."/>
            <person name="Zhang X."/>
            <person name="Shao Z."/>
            <person name="Zhang J."/>
            <person name="Zhang M."/>
        </authorList>
    </citation>
    <scope>NUCLEOTIDE SEQUENCE</scope>
    <source>
        <strain evidence="12">PS10</strain>
    </source>
</reference>
<name>A0ABT7HNF3_9BACT</name>
<dbReference type="InterPro" id="IPR017610">
    <property type="entry name" value="tRNA_S-uridine_synth_MnmC_C"/>
</dbReference>
<evidence type="ECO:0000313" key="13">
    <source>
        <dbReference type="Proteomes" id="UP001173801"/>
    </source>
</evidence>
<reference evidence="12" key="1">
    <citation type="submission" date="2022-08" db="EMBL/GenBank/DDBJ databases">
        <authorList>
            <person name="Wang H."/>
        </authorList>
    </citation>
    <scope>NUCLEOTIDE SEQUENCE</scope>
    <source>
        <strain evidence="12">PS10</strain>
    </source>
</reference>
<keyword evidence="1" id="KW-0963">Cytoplasm</keyword>
<evidence type="ECO:0000256" key="9">
    <source>
        <dbReference type="ARBA" id="ARBA00023268"/>
    </source>
</evidence>
<evidence type="ECO:0000256" key="4">
    <source>
        <dbReference type="ARBA" id="ARBA00022679"/>
    </source>
</evidence>
<dbReference type="InterPro" id="IPR006076">
    <property type="entry name" value="FAD-dep_OxRdtase"/>
</dbReference>
<dbReference type="InterPro" id="IPR023032">
    <property type="entry name" value="tRNA_MAMT_biosynth_bifunc_MnmC"/>
</dbReference>
<dbReference type="InterPro" id="IPR029063">
    <property type="entry name" value="SAM-dependent_MTases_sf"/>
</dbReference>
<dbReference type="InterPro" id="IPR047785">
    <property type="entry name" value="tRNA_MNMC2"/>
</dbReference>
<keyword evidence="9" id="KW-0511">Multifunctional enzyme</keyword>
<keyword evidence="4" id="KW-0808">Transferase</keyword>
<evidence type="ECO:0000259" key="10">
    <source>
        <dbReference type="Pfam" id="PF01266"/>
    </source>
</evidence>
<evidence type="ECO:0000256" key="6">
    <source>
        <dbReference type="ARBA" id="ARBA00022694"/>
    </source>
</evidence>
<feature type="domain" description="FAD dependent oxidoreductase" evidence="10">
    <location>
        <begin position="247"/>
        <end position="585"/>
    </location>
</feature>
<dbReference type="Proteomes" id="UP001173801">
    <property type="component" value="Unassembled WGS sequence"/>
</dbReference>
<organism evidence="12 13">
    <name type="scientific">Campylobacter gastrosuis</name>
    <dbReference type="NCBI Taxonomy" id="2974576"/>
    <lineage>
        <taxon>Bacteria</taxon>
        <taxon>Pseudomonadati</taxon>
        <taxon>Campylobacterota</taxon>
        <taxon>Epsilonproteobacteria</taxon>
        <taxon>Campylobacterales</taxon>
        <taxon>Campylobacteraceae</taxon>
        <taxon>Campylobacter</taxon>
    </lineage>
</organism>
<keyword evidence="3" id="KW-0285">Flavoprotein</keyword>
<evidence type="ECO:0000256" key="7">
    <source>
        <dbReference type="ARBA" id="ARBA00022827"/>
    </source>
</evidence>
<dbReference type="Gene3D" id="3.40.50.150">
    <property type="entry name" value="Vaccinia Virus protein VP39"/>
    <property type="match status" value="1"/>
</dbReference>
<keyword evidence="13" id="KW-1185">Reference proteome</keyword>